<accession>A0A5B6UY76</accession>
<dbReference type="EMBL" id="SMMG02000009">
    <property type="protein sequence ID" value="KAA3462448.1"/>
    <property type="molecule type" value="Genomic_DNA"/>
</dbReference>
<comment type="caution">
    <text evidence="1">The sequence shown here is derived from an EMBL/GenBank/DDBJ whole genome shotgun (WGS) entry which is preliminary data.</text>
</comment>
<evidence type="ECO:0000313" key="1">
    <source>
        <dbReference type="EMBL" id="KAA3462448.1"/>
    </source>
</evidence>
<sequence length="74" mass="8448">MRLVARPDPSPRIRVFSLGGDLEDRCKWLEEKFKAMENTDYLCRVDAKDLSLVSDIVLPAKFKTPESEKYNGAS</sequence>
<name>A0A5B6UY76_9ROSI</name>
<evidence type="ECO:0000313" key="2">
    <source>
        <dbReference type="Proteomes" id="UP000325315"/>
    </source>
</evidence>
<dbReference type="Proteomes" id="UP000325315">
    <property type="component" value="Unassembled WGS sequence"/>
</dbReference>
<proteinExistence type="predicted"/>
<dbReference type="AlphaFoldDB" id="A0A5B6UY76"/>
<gene>
    <name evidence="1" type="ORF">EPI10_028934</name>
</gene>
<organism evidence="1 2">
    <name type="scientific">Gossypium australe</name>
    <dbReference type="NCBI Taxonomy" id="47621"/>
    <lineage>
        <taxon>Eukaryota</taxon>
        <taxon>Viridiplantae</taxon>
        <taxon>Streptophyta</taxon>
        <taxon>Embryophyta</taxon>
        <taxon>Tracheophyta</taxon>
        <taxon>Spermatophyta</taxon>
        <taxon>Magnoliopsida</taxon>
        <taxon>eudicotyledons</taxon>
        <taxon>Gunneridae</taxon>
        <taxon>Pentapetalae</taxon>
        <taxon>rosids</taxon>
        <taxon>malvids</taxon>
        <taxon>Malvales</taxon>
        <taxon>Malvaceae</taxon>
        <taxon>Malvoideae</taxon>
        <taxon>Gossypium</taxon>
    </lineage>
</organism>
<keyword evidence="2" id="KW-1185">Reference proteome</keyword>
<reference evidence="2" key="1">
    <citation type="journal article" date="2019" name="Plant Biotechnol. J.">
        <title>Genome sequencing of the Australian wild diploid species Gossypium australe highlights disease resistance and delayed gland morphogenesis.</title>
        <authorList>
            <person name="Cai Y."/>
            <person name="Cai X."/>
            <person name="Wang Q."/>
            <person name="Wang P."/>
            <person name="Zhang Y."/>
            <person name="Cai C."/>
            <person name="Xu Y."/>
            <person name="Wang K."/>
            <person name="Zhou Z."/>
            <person name="Wang C."/>
            <person name="Geng S."/>
            <person name="Li B."/>
            <person name="Dong Q."/>
            <person name="Hou Y."/>
            <person name="Wang H."/>
            <person name="Ai P."/>
            <person name="Liu Z."/>
            <person name="Yi F."/>
            <person name="Sun M."/>
            <person name="An G."/>
            <person name="Cheng J."/>
            <person name="Zhang Y."/>
            <person name="Shi Q."/>
            <person name="Xie Y."/>
            <person name="Shi X."/>
            <person name="Chang Y."/>
            <person name="Huang F."/>
            <person name="Chen Y."/>
            <person name="Hong S."/>
            <person name="Mi L."/>
            <person name="Sun Q."/>
            <person name="Zhang L."/>
            <person name="Zhou B."/>
            <person name="Peng R."/>
            <person name="Zhang X."/>
            <person name="Liu F."/>
        </authorList>
    </citation>
    <scope>NUCLEOTIDE SEQUENCE [LARGE SCALE GENOMIC DNA]</scope>
    <source>
        <strain evidence="2">cv. PA1801</strain>
    </source>
</reference>
<dbReference type="OrthoDB" id="1433060at2759"/>
<protein>
    <submittedName>
        <fullName evidence="1">WAT1-related protein</fullName>
    </submittedName>
</protein>